<dbReference type="Gramene" id="PSR85321">
    <property type="protein sequence ID" value="PSR85321"/>
    <property type="gene ID" value="CEY00_Acc33308"/>
</dbReference>
<evidence type="ECO:0000256" key="3">
    <source>
        <dbReference type="ARBA" id="ARBA00022777"/>
    </source>
</evidence>
<dbReference type="GO" id="GO:0007165">
    <property type="term" value="P:signal transduction"/>
    <property type="evidence" value="ECO:0007669"/>
    <property type="project" value="TreeGrafter"/>
</dbReference>
<accession>A0A2R6P4W3</accession>
<dbReference type="OMA" id="PWSDMED"/>
<dbReference type="PROSITE" id="PS50011">
    <property type="entry name" value="PROTEIN_KINASE_DOM"/>
    <property type="match status" value="1"/>
</dbReference>
<gene>
    <name evidence="8" type="ORF">CEY00_Acc33308</name>
</gene>
<dbReference type="InParanoid" id="A0A2R6P4W3"/>
<feature type="binding site" evidence="5">
    <location>
        <position position="31"/>
    </location>
    <ligand>
        <name>ATP</name>
        <dbReference type="ChEBI" id="CHEBI:30616"/>
    </ligand>
</feature>
<reference evidence="8 9" key="1">
    <citation type="submission" date="2017-07" db="EMBL/GenBank/DDBJ databases">
        <title>An improved, manually edited Actinidia chinensis var. chinensis (kiwifruit) genome highlights the challenges associated with draft genomes and gene prediction in plants.</title>
        <authorList>
            <person name="Pilkington S."/>
            <person name="Crowhurst R."/>
            <person name="Hilario E."/>
            <person name="Nardozza S."/>
            <person name="Fraser L."/>
            <person name="Peng Y."/>
            <person name="Gunaseelan K."/>
            <person name="Simpson R."/>
            <person name="Tahir J."/>
            <person name="Deroles S."/>
            <person name="Templeton K."/>
            <person name="Luo Z."/>
            <person name="Davy M."/>
            <person name="Cheng C."/>
            <person name="Mcneilage M."/>
            <person name="Scaglione D."/>
            <person name="Liu Y."/>
            <person name="Zhang Q."/>
            <person name="Datson P."/>
            <person name="De Silva N."/>
            <person name="Gardiner S."/>
            <person name="Bassett H."/>
            <person name="Chagne D."/>
            <person name="Mccallum J."/>
            <person name="Dzierzon H."/>
            <person name="Deng C."/>
            <person name="Wang Y.-Y."/>
            <person name="Barron N."/>
            <person name="Manako K."/>
            <person name="Bowen J."/>
            <person name="Foster T."/>
            <person name="Erridge Z."/>
            <person name="Tiffin H."/>
            <person name="Waite C."/>
            <person name="Davies K."/>
            <person name="Grierson E."/>
            <person name="Laing W."/>
            <person name="Kirk R."/>
            <person name="Chen X."/>
            <person name="Wood M."/>
            <person name="Montefiori M."/>
            <person name="Brummell D."/>
            <person name="Schwinn K."/>
            <person name="Catanach A."/>
            <person name="Fullerton C."/>
            <person name="Li D."/>
            <person name="Meiyalaghan S."/>
            <person name="Nieuwenhuizen N."/>
            <person name="Read N."/>
            <person name="Prakash R."/>
            <person name="Hunter D."/>
            <person name="Zhang H."/>
            <person name="Mckenzie M."/>
            <person name="Knabel M."/>
            <person name="Harris A."/>
            <person name="Allan A."/>
            <person name="Chen A."/>
            <person name="Janssen B."/>
            <person name="Plunkett B."/>
            <person name="Dwamena C."/>
            <person name="Voogd C."/>
            <person name="Leif D."/>
            <person name="Lafferty D."/>
            <person name="Souleyre E."/>
            <person name="Varkonyi-Gasic E."/>
            <person name="Gambi F."/>
            <person name="Hanley J."/>
            <person name="Yao J.-L."/>
            <person name="Cheung J."/>
            <person name="David K."/>
            <person name="Warren B."/>
            <person name="Marsh K."/>
            <person name="Snowden K."/>
            <person name="Lin-Wang K."/>
            <person name="Brian L."/>
            <person name="Martinez-Sanchez M."/>
            <person name="Wang M."/>
            <person name="Ileperuma N."/>
            <person name="Macnee N."/>
            <person name="Campin R."/>
            <person name="Mcatee P."/>
            <person name="Drummond R."/>
            <person name="Espley R."/>
            <person name="Ireland H."/>
            <person name="Wu R."/>
            <person name="Atkinson R."/>
            <person name="Karunairetnam S."/>
            <person name="Bulley S."/>
            <person name="Chunkath S."/>
            <person name="Hanley Z."/>
            <person name="Storey R."/>
            <person name="Thrimawithana A."/>
            <person name="Thomson S."/>
            <person name="David C."/>
            <person name="Testolin R."/>
        </authorList>
    </citation>
    <scope>NUCLEOTIDE SEQUENCE [LARGE SCALE GENOMIC DNA]</scope>
    <source>
        <strain evidence="9">cv. Red5</strain>
        <tissue evidence="8">Young leaf</tissue>
    </source>
</reference>
<keyword evidence="2 5" id="KW-0547">Nucleotide-binding</keyword>
<reference evidence="9" key="2">
    <citation type="journal article" date="2018" name="BMC Genomics">
        <title>A manually annotated Actinidia chinensis var. chinensis (kiwifruit) genome highlights the challenges associated with draft genomes and gene prediction in plants.</title>
        <authorList>
            <person name="Pilkington S.M."/>
            <person name="Crowhurst R."/>
            <person name="Hilario E."/>
            <person name="Nardozza S."/>
            <person name="Fraser L."/>
            <person name="Peng Y."/>
            <person name="Gunaseelan K."/>
            <person name="Simpson R."/>
            <person name="Tahir J."/>
            <person name="Deroles S.C."/>
            <person name="Templeton K."/>
            <person name="Luo Z."/>
            <person name="Davy M."/>
            <person name="Cheng C."/>
            <person name="McNeilage M."/>
            <person name="Scaglione D."/>
            <person name="Liu Y."/>
            <person name="Zhang Q."/>
            <person name="Datson P."/>
            <person name="De Silva N."/>
            <person name="Gardiner S.E."/>
            <person name="Bassett H."/>
            <person name="Chagne D."/>
            <person name="McCallum J."/>
            <person name="Dzierzon H."/>
            <person name="Deng C."/>
            <person name="Wang Y.Y."/>
            <person name="Barron L."/>
            <person name="Manako K."/>
            <person name="Bowen J."/>
            <person name="Foster T.M."/>
            <person name="Erridge Z.A."/>
            <person name="Tiffin H."/>
            <person name="Waite C.N."/>
            <person name="Davies K.M."/>
            <person name="Grierson E.P."/>
            <person name="Laing W.A."/>
            <person name="Kirk R."/>
            <person name="Chen X."/>
            <person name="Wood M."/>
            <person name="Montefiori M."/>
            <person name="Brummell D.A."/>
            <person name="Schwinn K.E."/>
            <person name="Catanach A."/>
            <person name="Fullerton C."/>
            <person name="Li D."/>
            <person name="Meiyalaghan S."/>
            <person name="Nieuwenhuizen N."/>
            <person name="Read N."/>
            <person name="Prakash R."/>
            <person name="Hunter D."/>
            <person name="Zhang H."/>
            <person name="McKenzie M."/>
            <person name="Knabel M."/>
            <person name="Harris A."/>
            <person name="Allan A.C."/>
            <person name="Gleave A."/>
            <person name="Chen A."/>
            <person name="Janssen B.J."/>
            <person name="Plunkett B."/>
            <person name="Ampomah-Dwamena C."/>
            <person name="Voogd C."/>
            <person name="Leif D."/>
            <person name="Lafferty D."/>
            <person name="Souleyre E.J.F."/>
            <person name="Varkonyi-Gasic E."/>
            <person name="Gambi F."/>
            <person name="Hanley J."/>
            <person name="Yao J.L."/>
            <person name="Cheung J."/>
            <person name="David K.M."/>
            <person name="Warren B."/>
            <person name="Marsh K."/>
            <person name="Snowden K.C."/>
            <person name="Lin-Wang K."/>
            <person name="Brian L."/>
            <person name="Martinez-Sanchez M."/>
            <person name="Wang M."/>
            <person name="Ileperuma N."/>
            <person name="Macnee N."/>
            <person name="Campin R."/>
            <person name="McAtee P."/>
            <person name="Drummond R.S.M."/>
            <person name="Espley R.V."/>
            <person name="Ireland H.S."/>
            <person name="Wu R."/>
            <person name="Atkinson R.G."/>
            <person name="Karunairetnam S."/>
            <person name="Bulley S."/>
            <person name="Chunkath S."/>
            <person name="Hanley Z."/>
            <person name="Storey R."/>
            <person name="Thrimawithana A.H."/>
            <person name="Thomson S."/>
            <person name="David C."/>
            <person name="Testolin R."/>
            <person name="Huang H."/>
            <person name="Hellens R.P."/>
            <person name="Schaffer R.J."/>
        </authorList>
    </citation>
    <scope>NUCLEOTIDE SEQUENCE [LARGE SCALE GENOMIC DNA]</scope>
    <source>
        <strain evidence="9">cv. Red5</strain>
    </source>
</reference>
<dbReference type="InterPro" id="IPR008271">
    <property type="entry name" value="Ser/Thr_kinase_AS"/>
</dbReference>
<evidence type="ECO:0000313" key="9">
    <source>
        <dbReference type="Proteomes" id="UP000241394"/>
    </source>
</evidence>
<keyword evidence="9" id="KW-1185">Reference proteome</keyword>
<evidence type="ECO:0000256" key="4">
    <source>
        <dbReference type="ARBA" id="ARBA00022840"/>
    </source>
</evidence>
<sequence>MEWSRGPTIGRGAFSTVSLASSTSGDLFAVKSAELSLSSSLQREQHFLSQLNSPQIIQYLGFDITHEIDKPIYNLFVEYLRGGTISDSIKKQGGSIDESVIRFYTHQIVLGLIYLHSIGLVHCDIKGQNLLICKGSVKIADLGCAKWVEDGVTTSPFSGTPAFMAPEVARGEEQGFPADVWALGCTVIEMATGSHPWPEETDPVSALYRIGFSGDVPATPDWFSGEASDFLDKCLKKDPRERWTVQQLLEHPFLRDLESNSPEGIETPRNSPTSVLDQAIWDSMEVSESHRNPTHMGLPSNSPAERIRRLIGETFSLDSNFPNWTSDEDWVTVRNRDIDETISFFDTNTNGREIIDAEWDSISEDIGDSFFVNEDLLPEISVEANSGVDCLYGSTDFVRLFECVETVNVPEFLFTLKRKLMEMLLLFNLIVSPQLFETFIYLVQEFYTKPKYSFVKLAQI</sequence>
<dbReference type="Gene3D" id="1.10.510.10">
    <property type="entry name" value="Transferase(Phosphotransferase) domain 1"/>
    <property type="match status" value="1"/>
</dbReference>
<dbReference type="EMBL" id="NKQK01000029">
    <property type="protein sequence ID" value="PSR85321.1"/>
    <property type="molecule type" value="Genomic_DNA"/>
</dbReference>
<evidence type="ECO:0000256" key="2">
    <source>
        <dbReference type="ARBA" id="ARBA00022741"/>
    </source>
</evidence>
<evidence type="ECO:0000313" key="8">
    <source>
        <dbReference type="EMBL" id="PSR85321.1"/>
    </source>
</evidence>
<evidence type="ECO:0000256" key="1">
    <source>
        <dbReference type="ARBA" id="ARBA00022679"/>
    </source>
</evidence>
<dbReference type="PROSITE" id="PS00108">
    <property type="entry name" value="PROTEIN_KINASE_ST"/>
    <property type="match status" value="1"/>
</dbReference>
<dbReference type="Proteomes" id="UP000241394">
    <property type="component" value="Chromosome LG29"/>
</dbReference>
<evidence type="ECO:0000256" key="5">
    <source>
        <dbReference type="PROSITE-ProRule" id="PRU10141"/>
    </source>
</evidence>
<name>A0A2R6P4W3_ACTCC</name>
<dbReference type="Pfam" id="PF00069">
    <property type="entry name" value="Pkinase"/>
    <property type="match status" value="1"/>
</dbReference>
<keyword evidence="1" id="KW-0808">Transferase</keyword>
<dbReference type="InterPro" id="IPR052751">
    <property type="entry name" value="Plant_MAPKKK"/>
</dbReference>
<proteinExistence type="inferred from homology"/>
<dbReference type="CDD" id="cd06606">
    <property type="entry name" value="STKc_MAPKKK"/>
    <property type="match status" value="1"/>
</dbReference>
<organism evidence="8 9">
    <name type="scientific">Actinidia chinensis var. chinensis</name>
    <name type="common">Chinese soft-hair kiwi</name>
    <dbReference type="NCBI Taxonomy" id="1590841"/>
    <lineage>
        <taxon>Eukaryota</taxon>
        <taxon>Viridiplantae</taxon>
        <taxon>Streptophyta</taxon>
        <taxon>Embryophyta</taxon>
        <taxon>Tracheophyta</taxon>
        <taxon>Spermatophyta</taxon>
        <taxon>Magnoliopsida</taxon>
        <taxon>eudicotyledons</taxon>
        <taxon>Gunneridae</taxon>
        <taxon>Pentapetalae</taxon>
        <taxon>asterids</taxon>
        <taxon>Ericales</taxon>
        <taxon>Actinidiaceae</taxon>
        <taxon>Actinidia</taxon>
    </lineage>
</organism>
<dbReference type="InterPro" id="IPR000719">
    <property type="entry name" value="Prot_kinase_dom"/>
</dbReference>
<dbReference type="InterPro" id="IPR011009">
    <property type="entry name" value="Kinase-like_dom_sf"/>
</dbReference>
<dbReference type="PANTHER" id="PTHR48011:SF76">
    <property type="entry name" value="MITOGEN-ACTIVATED PROTEIN KINASE KINASE KINASE 15"/>
    <property type="match status" value="1"/>
</dbReference>
<protein>
    <submittedName>
        <fullName evidence="8">Mitogen-activated protein kinase kinase kinase</fullName>
    </submittedName>
</protein>
<dbReference type="PROSITE" id="PS00107">
    <property type="entry name" value="PROTEIN_KINASE_ATP"/>
    <property type="match status" value="1"/>
</dbReference>
<dbReference type="SMART" id="SM00220">
    <property type="entry name" value="S_TKc"/>
    <property type="match status" value="1"/>
</dbReference>
<evidence type="ECO:0000256" key="6">
    <source>
        <dbReference type="RuleBase" id="RU000304"/>
    </source>
</evidence>
<dbReference type="GO" id="GO:0005524">
    <property type="term" value="F:ATP binding"/>
    <property type="evidence" value="ECO:0007669"/>
    <property type="project" value="UniProtKB-UniRule"/>
</dbReference>
<dbReference type="PANTHER" id="PTHR48011">
    <property type="entry name" value="CCR4-NOT TRANSCRIPTIONAL COMPLEX SUBUNIT CAF120-RELATED"/>
    <property type="match status" value="1"/>
</dbReference>
<dbReference type="FunCoup" id="A0A2R6P4W3">
    <property type="interactions" value="854"/>
</dbReference>
<keyword evidence="6" id="KW-0723">Serine/threonine-protein kinase</keyword>
<dbReference type="GO" id="GO:0004674">
    <property type="term" value="F:protein serine/threonine kinase activity"/>
    <property type="evidence" value="ECO:0007669"/>
    <property type="project" value="UniProtKB-KW"/>
</dbReference>
<keyword evidence="3 8" id="KW-0418">Kinase</keyword>
<feature type="domain" description="Protein kinase" evidence="7">
    <location>
        <begin position="3"/>
        <end position="254"/>
    </location>
</feature>
<dbReference type="OrthoDB" id="275301at2759"/>
<dbReference type="STRING" id="1590841.A0A2R6P4W3"/>
<dbReference type="AlphaFoldDB" id="A0A2R6P4W3"/>
<comment type="caution">
    <text evidence="8">The sequence shown here is derived from an EMBL/GenBank/DDBJ whole genome shotgun (WGS) entry which is preliminary data.</text>
</comment>
<dbReference type="SUPFAM" id="SSF56112">
    <property type="entry name" value="Protein kinase-like (PK-like)"/>
    <property type="match status" value="1"/>
</dbReference>
<evidence type="ECO:0000259" key="7">
    <source>
        <dbReference type="PROSITE" id="PS50011"/>
    </source>
</evidence>
<dbReference type="InterPro" id="IPR017441">
    <property type="entry name" value="Protein_kinase_ATP_BS"/>
</dbReference>
<keyword evidence="4 5" id="KW-0067">ATP-binding</keyword>
<dbReference type="Gene3D" id="3.30.200.20">
    <property type="entry name" value="Phosphorylase Kinase, domain 1"/>
    <property type="match status" value="1"/>
</dbReference>
<comment type="similarity">
    <text evidence="6">Belongs to the protein kinase superfamily.</text>
</comment>